<dbReference type="Pfam" id="PF00664">
    <property type="entry name" value="ABC_membrane"/>
    <property type="match status" value="1"/>
</dbReference>
<dbReference type="PIRSF" id="PIRSF002773">
    <property type="entry name" value="ABC_prm/ATPase_B"/>
    <property type="match status" value="1"/>
</dbReference>
<dbReference type="GO" id="GO:0005743">
    <property type="term" value="C:mitochondrial inner membrane"/>
    <property type="evidence" value="ECO:0007669"/>
    <property type="project" value="TreeGrafter"/>
</dbReference>
<dbReference type="Gene3D" id="3.40.50.300">
    <property type="entry name" value="P-loop containing nucleotide triphosphate hydrolases"/>
    <property type="match status" value="1"/>
</dbReference>
<evidence type="ECO:0000256" key="9">
    <source>
        <dbReference type="SAM" id="Phobius"/>
    </source>
</evidence>
<dbReference type="PROSITE" id="PS50893">
    <property type="entry name" value="ABC_TRANSPORTER_2"/>
    <property type="match status" value="1"/>
</dbReference>
<dbReference type="InterPro" id="IPR011527">
    <property type="entry name" value="ABC1_TM_dom"/>
</dbReference>
<dbReference type="OrthoDB" id="6500128at2759"/>
<protein>
    <submittedName>
        <fullName evidence="12">Similar to Uncharacterized ABC transporter ATP-binding protein/permease C9B6.09c acc. no. Q9Y7M7</fullName>
    </submittedName>
</protein>
<dbReference type="FunFam" id="3.40.50.300:FF:000218">
    <property type="entry name" value="Multidrug ABC transporter ATP-binding protein"/>
    <property type="match status" value="1"/>
</dbReference>
<name>U4KY06_PYROM</name>
<evidence type="ECO:0000256" key="8">
    <source>
        <dbReference type="SAM" id="MobiDB-lite"/>
    </source>
</evidence>
<dbReference type="Gene3D" id="1.20.1560.10">
    <property type="entry name" value="ABC transporter type 1, transmembrane domain"/>
    <property type="match status" value="1"/>
</dbReference>
<evidence type="ECO:0000259" key="11">
    <source>
        <dbReference type="PROSITE" id="PS50929"/>
    </source>
</evidence>
<comment type="similarity">
    <text evidence="2">Belongs to the ABC transporter superfamily. ABCB family. Mitochondrial peptide exporter (TC 3.A.1.212) subfamily.</text>
</comment>
<evidence type="ECO:0000256" key="7">
    <source>
        <dbReference type="ARBA" id="ARBA00023136"/>
    </source>
</evidence>
<keyword evidence="4" id="KW-0547">Nucleotide-binding</keyword>
<evidence type="ECO:0000256" key="5">
    <source>
        <dbReference type="ARBA" id="ARBA00022840"/>
    </source>
</evidence>
<evidence type="ECO:0000256" key="2">
    <source>
        <dbReference type="ARBA" id="ARBA00005580"/>
    </source>
</evidence>
<keyword evidence="5 12" id="KW-0067">ATP-binding</keyword>
<organism evidence="12 13">
    <name type="scientific">Pyronema omphalodes (strain CBS 100304)</name>
    <name type="common">Pyronema confluens</name>
    <dbReference type="NCBI Taxonomy" id="1076935"/>
    <lineage>
        <taxon>Eukaryota</taxon>
        <taxon>Fungi</taxon>
        <taxon>Dikarya</taxon>
        <taxon>Ascomycota</taxon>
        <taxon>Pezizomycotina</taxon>
        <taxon>Pezizomycetes</taxon>
        <taxon>Pezizales</taxon>
        <taxon>Pyronemataceae</taxon>
        <taxon>Pyronema</taxon>
    </lineage>
</organism>
<dbReference type="Proteomes" id="UP000018144">
    <property type="component" value="Unassembled WGS sequence"/>
</dbReference>
<dbReference type="PANTHER" id="PTHR43394:SF1">
    <property type="entry name" value="ATP-BINDING CASSETTE SUB-FAMILY B MEMBER 10, MITOCHONDRIAL"/>
    <property type="match status" value="1"/>
</dbReference>
<evidence type="ECO:0000256" key="6">
    <source>
        <dbReference type="ARBA" id="ARBA00022989"/>
    </source>
</evidence>
<keyword evidence="13" id="KW-1185">Reference proteome</keyword>
<dbReference type="InterPro" id="IPR017871">
    <property type="entry name" value="ABC_transporter-like_CS"/>
</dbReference>
<feature type="transmembrane region" description="Helical" evidence="9">
    <location>
        <begin position="313"/>
        <end position="331"/>
    </location>
</feature>
<proteinExistence type="inferred from homology"/>
<reference evidence="12 13" key="1">
    <citation type="journal article" date="2013" name="PLoS Genet.">
        <title>The genome and development-dependent transcriptomes of Pyronema confluens: a window into fungal evolution.</title>
        <authorList>
            <person name="Traeger S."/>
            <person name="Altegoer F."/>
            <person name="Freitag M."/>
            <person name="Gabaldon T."/>
            <person name="Kempken F."/>
            <person name="Kumar A."/>
            <person name="Marcet-Houben M."/>
            <person name="Poggeler S."/>
            <person name="Stajich J.E."/>
            <person name="Nowrousian M."/>
        </authorList>
    </citation>
    <scope>NUCLEOTIDE SEQUENCE [LARGE SCALE GENOMIC DNA]</scope>
    <source>
        <strain evidence="13">CBS 100304</strain>
        <tissue evidence="12">Vegetative mycelium</tissue>
    </source>
</reference>
<dbReference type="InterPro" id="IPR003439">
    <property type="entry name" value="ABC_transporter-like_ATP-bd"/>
</dbReference>
<sequence length="767" mass="82366">MTAIAFPLQRALAQPRTLATPIRTVSLLKPSLQCAPSILRTPLNYSAPTGFTRHYRISATSPAQLLRPEGRNAVGITTRQFANSAILREAKPIKPLQEEKSNESESSALVQDESAEFGRSEKASKAAQIDLSARLAKDKDAGKKAGMGEIMRLLSIARPEAKWLGSAFVLLLLSSTITMSIPFSIGKIIDASTKSESGEMLFGLTIPQFYVGLAAVLIFGAGANYGRIILLRLVGERIVARLRSKLFRRTYVQNAEFFDANRVGDLISRLSSDTIIVGKSITQNLSDGLRALVTGTAGLGLMAYVSIKLTSVMAFMFPPIAVLAFFYGRNIRTISRSIQKALGSLSKVAEERLSNVRTSQAFAGEILEVARYNAGVKKIYALGRKEALVSATFFSVTGLIGNMTILAILYIGGSLVQSGSITIGELSSFLMYTAYAGSSMFGLSSFYSELMKGVGAASRLFELQDRKPSISPTIGIPVKSARGVIKFNDVCFSYPTRPAVTIFDKINFEIQPGTNVAIVGPSGGGKSTITSLLLRFYKPTAGSITINDVDISTFNLKSLRRRIGVVSQEPVLFSGTIAENIAYGKPNAPRSEIIEAARRANCTFISDFPDGLDTNVGARGAMLSGGQKQRIAIARALIKKPDILILDEATSALDAESETAVNEALGKLMESSSTTISIAHRLSTIAAAKTVIVLNNKGGVAEIGTFEELSSREGPFTELMRWQLSGGEAAPARLYHGPPSGSEEAHEELVVEEAHHGEEEPVKVSKN</sequence>
<dbReference type="SMART" id="SM00382">
    <property type="entry name" value="AAA"/>
    <property type="match status" value="1"/>
</dbReference>
<dbReference type="CDD" id="cd18573">
    <property type="entry name" value="ABC_6TM_ABCB10_like"/>
    <property type="match status" value="1"/>
</dbReference>
<dbReference type="InterPro" id="IPR027417">
    <property type="entry name" value="P-loop_NTPase"/>
</dbReference>
<dbReference type="CDD" id="cd03249">
    <property type="entry name" value="ABC_MTABC3_MDL1_MDL2"/>
    <property type="match status" value="1"/>
</dbReference>
<dbReference type="AlphaFoldDB" id="U4KY06"/>
<feature type="compositionally biased region" description="Basic and acidic residues" evidence="8">
    <location>
        <begin position="93"/>
        <end position="103"/>
    </location>
</feature>
<keyword evidence="6 9" id="KW-1133">Transmembrane helix</keyword>
<accession>U4KY06</accession>
<dbReference type="Pfam" id="PF00005">
    <property type="entry name" value="ABC_tran"/>
    <property type="match status" value="1"/>
</dbReference>
<dbReference type="GO" id="GO:0090374">
    <property type="term" value="P:oligopeptide export from mitochondrion"/>
    <property type="evidence" value="ECO:0007669"/>
    <property type="project" value="TreeGrafter"/>
</dbReference>
<dbReference type="SUPFAM" id="SSF52540">
    <property type="entry name" value="P-loop containing nucleoside triphosphate hydrolases"/>
    <property type="match status" value="1"/>
</dbReference>
<evidence type="ECO:0000256" key="4">
    <source>
        <dbReference type="ARBA" id="ARBA00022741"/>
    </source>
</evidence>
<feature type="region of interest" description="Disordered" evidence="8">
    <location>
        <begin position="730"/>
        <end position="767"/>
    </location>
</feature>
<feature type="domain" description="ABC transmembrane type-1" evidence="11">
    <location>
        <begin position="167"/>
        <end position="452"/>
    </location>
</feature>
<feature type="compositionally biased region" description="Basic and acidic residues" evidence="8">
    <location>
        <begin position="743"/>
        <end position="767"/>
    </location>
</feature>
<evidence type="ECO:0000259" key="10">
    <source>
        <dbReference type="PROSITE" id="PS50893"/>
    </source>
</evidence>
<dbReference type="InterPro" id="IPR036640">
    <property type="entry name" value="ABC1_TM_sf"/>
</dbReference>
<dbReference type="STRING" id="1076935.U4KY06"/>
<dbReference type="InterPro" id="IPR003593">
    <property type="entry name" value="AAA+_ATPase"/>
</dbReference>
<dbReference type="PROSITE" id="PS50929">
    <property type="entry name" value="ABC_TM1F"/>
    <property type="match status" value="1"/>
</dbReference>
<feature type="transmembrane region" description="Helical" evidence="9">
    <location>
        <begin position="163"/>
        <end position="189"/>
    </location>
</feature>
<dbReference type="PROSITE" id="PS00211">
    <property type="entry name" value="ABC_TRANSPORTER_1"/>
    <property type="match status" value="1"/>
</dbReference>
<feature type="region of interest" description="Disordered" evidence="8">
    <location>
        <begin position="93"/>
        <end position="121"/>
    </location>
</feature>
<dbReference type="eggNOG" id="KOG0058">
    <property type="taxonomic scope" value="Eukaryota"/>
</dbReference>
<feature type="domain" description="ABC transporter" evidence="10">
    <location>
        <begin position="485"/>
        <end position="722"/>
    </location>
</feature>
<evidence type="ECO:0000256" key="3">
    <source>
        <dbReference type="ARBA" id="ARBA00022692"/>
    </source>
</evidence>
<dbReference type="FunFam" id="1.20.1560.10:FF:000095">
    <property type="entry name" value="ABC multidrug transporter Mdr2"/>
    <property type="match status" value="1"/>
</dbReference>
<dbReference type="GO" id="GO:0015421">
    <property type="term" value="F:ABC-type oligopeptide transporter activity"/>
    <property type="evidence" value="ECO:0007669"/>
    <property type="project" value="TreeGrafter"/>
</dbReference>
<feature type="transmembrane region" description="Helical" evidence="9">
    <location>
        <begin position="387"/>
        <end position="412"/>
    </location>
</feature>
<evidence type="ECO:0000313" key="12">
    <source>
        <dbReference type="EMBL" id="CCX04439.1"/>
    </source>
</evidence>
<dbReference type="SUPFAM" id="SSF90123">
    <property type="entry name" value="ABC transporter transmembrane region"/>
    <property type="match status" value="1"/>
</dbReference>
<dbReference type="EMBL" id="HF935204">
    <property type="protein sequence ID" value="CCX04439.1"/>
    <property type="molecule type" value="Genomic_DNA"/>
</dbReference>
<keyword evidence="7 9" id="KW-0472">Membrane</keyword>
<gene>
    <name evidence="12" type="ORF">PCON_02277</name>
</gene>
<dbReference type="InterPro" id="IPR039421">
    <property type="entry name" value="Type_1_exporter"/>
</dbReference>
<keyword evidence="3 9" id="KW-0812">Transmembrane</keyword>
<dbReference type="PANTHER" id="PTHR43394">
    <property type="entry name" value="ATP-DEPENDENT PERMEASE MDL1, MITOCHONDRIAL"/>
    <property type="match status" value="1"/>
</dbReference>
<feature type="transmembrane region" description="Helical" evidence="9">
    <location>
        <begin position="289"/>
        <end position="307"/>
    </location>
</feature>
<dbReference type="GO" id="GO:0005524">
    <property type="term" value="F:ATP binding"/>
    <property type="evidence" value="ECO:0007669"/>
    <property type="project" value="UniProtKB-KW"/>
</dbReference>
<evidence type="ECO:0000256" key="1">
    <source>
        <dbReference type="ARBA" id="ARBA00004141"/>
    </source>
</evidence>
<evidence type="ECO:0000313" key="13">
    <source>
        <dbReference type="Proteomes" id="UP000018144"/>
    </source>
</evidence>
<comment type="subcellular location">
    <subcellularLocation>
        <location evidence="1">Membrane</location>
        <topology evidence="1">Multi-pass membrane protein</topology>
    </subcellularLocation>
</comment>
<dbReference type="GO" id="GO:0016887">
    <property type="term" value="F:ATP hydrolysis activity"/>
    <property type="evidence" value="ECO:0007669"/>
    <property type="project" value="InterPro"/>
</dbReference>
<feature type="transmembrane region" description="Helical" evidence="9">
    <location>
        <begin position="209"/>
        <end position="235"/>
    </location>
</feature>
<dbReference type="OMA" id="MYTGHTL"/>